<keyword evidence="5" id="KW-0963">Cytoplasm</keyword>
<evidence type="ECO:0000256" key="9">
    <source>
        <dbReference type="ARBA" id="ARBA00093586"/>
    </source>
</evidence>
<keyword evidence="6" id="KW-0995">Kinetochore</keyword>
<evidence type="ECO:0000256" key="7">
    <source>
        <dbReference type="ARBA" id="ARBA00023212"/>
    </source>
</evidence>
<dbReference type="GO" id="GO:0070840">
    <property type="term" value="F:dynein complex binding"/>
    <property type="evidence" value="ECO:0007669"/>
    <property type="project" value="TreeGrafter"/>
</dbReference>
<dbReference type="Gene3D" id="2.160.10.10">
    <property type="entry name" value="Hexapeptide repeat proteins"/>
    <property type="match status" value="1"/>
</dbReference>
<comment type="similarity">
    <text evidence="3">Belongs to the dynactin subunits 5/6 family. Dynactin subunit 6 subfamily.</text>
</comment>
<proteinExistence type="inferred from homology"/>
<dbReference type="InParanoid" id="A0A671FNA7"/>
<dbReference type="GO" id="GO:0000776">
    <property type="term" value="C:kinetochore"/>
    <property type="evidence" value="ECO:0007669"/>
    <property type="project" value="UniProtKB-KW"/>
</dbReference>
<evidence type="ECO:0000313" key="11">
    <source>
        <dbReference type="Proteomes" id="UP000472240"/>
    </source>
</evidence>
<protein>
    <recommendedName>
        <fullName evidence="4">Dynactin subunit 6</fullName>
    </recommendedName>
</protein>
<keyword evidence="11" id="KW-1185">Reference proteome</keyword>
<dbReference type="Proteomes" id="UP000472240">
    <property type="component" value="Chromosome 16"/>
</dbReference>
<evidence type="ECO:0000256" key="1">
    <source>
        <dbReference type="ARBA" id="ARBA00004245"/>
    </source>
</evidence>
<dbReference type="SUPFAM" id="SSF51161">
    <property type="entry name" value="Trimeric LpxA-like enzymes"/>
    <property type="match status" value="1"/>
</dbReference>
<dbReference type="InterPro" id="IPR027777">
    <property type="entry name" value="DCTN6"/>
</dbReference>
<name>A0A671FNA7_RHIFE</name>
<keyword evidence="7" id="KW-0206">Cytoskeleton</keyword>
<reference evidence="11" key="3">
    <citation type="submission" date="2018-12" db="EMBL/GenBank/DDBJ databases">
        <title>G10K-VGP greater horseshoe bat female genome, primary haplotype.</title>
        <authorList>
            <person name="Teeling E."/>
            <person name="Myers G."/>
            <person name="Vernes S."/>
            <person name="Pippel M."/>
            <person name="Winkler S."/>
            <person name="Fedrigo O."/>
            <person name="Rhie A."/>
            <person name="Koren S."/>
            <person name="Phillippy A."/>
            <person name="Lewin H."/>
            <person name="Damas J."/>
            <person name="Howe K."/>
            <person name="Mountcastle J."/>
            <person name="Jarvis E.D."/>
        </authorList>
    </citation>
    <scope>NUCLEOTIDE SEQUENCE [LARGE SCALE GENOMIC DNA]</scope>
</reference>
<dbReference type="Ensembl" id="ENSRFET00010027371.1">
    <property type="protein sequence ID" value="ENSRFEP00010025184.1"/>
    <property type="gene ID" value="ENSRFEG00010016777.1"/>
</dbReference>
<dbReference type="GO" id="GO:0005869">
    <property type="term" value="C:dynactin complex"/>
    <property type="evidence" value="ECO:0007669"/>
    <property type="project" value="InterPro"/>
</dbReference>
<evidence type="ECO:0000313" key="10">
    <source>
        <dbReference type="Ensembl" id="ENSRFEP00010025184.1"/>
    </source>
</evidence>
<dbReference type="InterPro" id="IPR011004">
    <property type="entry name" value="Trimer_LpxA-like_sf"/>
</dbReference>
<dbReference type="AlphaFoldDB" id="A0A671FNA7"/>
<dbReference type="PANTHER" id="PTHR13072">
    <property type="entry name" value="DYNACTIN 6"/>
    <property type="match status" value="1"/>
</dbReference>
<evidence type="ECO:0000256" key="6">
    <source>
        <dbReference type="ARBA" id="ARBA00022838"/>
    </source>
</evidence>
<dbReference type="GeneTree" id="ENSGT00960000190314"/>
<evidence type="ECO:0000256" key="2">
    <source>
        <dbReference type="ARBA" id="ARBA00004629"/>
    </source>
</evidence>
<reference evidence="10 11" key="1">
    <citation type="journal article" date="2015" name="Annu Rev Anim Biosci">
        <title>The Genome 10K Project: a way forward.</title>
        <authorList>
            <person name="Koepfli K.P."/>
            <person name="Paten B."/>
            <person name="O'Brien S.J."/>
            <person name="Koepfli K.P."/>
            <person name="Paten B."/>
            <person name="Antunes A."/>
            <person name="Belov K."/>
            <person name="Bustamante C."/>
            <person name="Castoe T.A."/>
            <person name="Clawson H."/>
            <person name="Crawford A.J."/>
            <person name="Diekhans M."/>
            <person name="Distel D."/>
            <person name="Durbin R."/>
            <person name="Earl D."/>
            <person name="Fujita M.K."/>
            <person name="Gamble T."/>
            <person name="Georges A."/>
            <person name="Gemmell N."/>
            <person name="Gilbert M.T."/>
            <person name="Graves J.M."/>
            <person name="Green R.E."/>
            <person name="Hickey G."/>
            <person name="Jarvis E.D."/>
            <person name="Johnson W."/>
            <person name="Komissarov A."/>
            <person name="Korf I."/>
            <person name="Kuhn R."/>
            <person name="Larkin D.M."/>
            <person name="Lewin H."/>
            <person name="Lopez J.V."/>
            <person name="Ma J."/>
            <person name="Marques-Bonet T."/>
            <person name="Miller W."/>
            <person name="Murphy R."/>
            <person name="Pevzner P."/>
            <person name="Shapiro B."/>
            <person name="Steiner C."/>
            <person name="Tamazian G."/>
            <person name="Venkatesh B."/>
            <person name="Wang J."/>
            <person name="Wayne R."/>
            <person name="Wiley E."/>
            <person name="Yang H."/>
            <person name="Zhang G."/>
            <person name="Haussler D."/>
            <person name="Ryder O."/>
            <person name="O'Brien S.J."/>
        </authorList>
    </citation>
    <scope>NUCLEOTIDE SEQUENCE</scope>
</reference>
<reference evidence="10" key="4">
    <citation type="submission" date="2025-08" db="UniProtKB">
        <authorList>
            <consortium name="Ensembl"/>
        </authorList>
    </citation>
    <scope>IDENTIFICATION</scope>
</reference>
<comment type="function">
    <text evidence="8">Part of the dynactin complex that activates the molecular motor dynein for ultra-processive transport along microtubules.</text>
</comment>
<accession>A0A671FNA7</accession>
<dbReference type="OMA" id="MIINGYP"/>
<organism evidence="10 11">
    <name type="scientific">Rhinolophus ferrumequinum</name>
    <name type="common">Greater horseshoe bat</name>
    <dbReference type="NCBI Taxonomy" id="59479"/>
    <lineage>
        <taxon>Eukaryota</taxon>
        <taxon>Metazoa</taxon>
        <taxon>Chordata</taxon>
        <taxon>Craniata</taxon>
        <taxon>Vertebrata</taxon>
        <taxon>Euteleostomi</taxon>
        <taxon>Mammalia</taxon>
        <taxon>Eutheria</taxon>
        <taxon>Laurasiatheria</taxon>
        <taxon>Chiroptera</taxon>
        <taxon>Yinpterochiroptera</taxon>
        <taxon>Rhinolophoidea</taxon>
        <taxon>Rhinolophidae</taxon>
        <taxon>Rhinolophinae</taxon>
        <taxon>Rhinolophus</taxon>
    </lineage>
</organism>
<reference evidence="10 11" key="2">
    <citation type="journal article" date="2018" name="Annu Rev Anim Biosci">
        <title>Bat Biology, Genomes, and the Bat1K Project: To Generate Chromosome-Level Genomes for All Living Bat Species.</title>
        <authorList>
            <person name="Teeling E.C."/>
            <person name="Vernes S.C."/>
            <person name="Davalos L.M."/>
            <person name="Ray D.A."/>
            <person name="Gilbert M.T.P."/>
            <person name="Myers E."/>
        </authorList>
    </citation>
    <scope>NUCLEOTIDE SEQUENCE</scope>
</reference>
<evidence type="ECO:0000256" key="4">
    <source>
        <dbReference type="ARBA" id="ARBA00016573"/>
    </source>
</evidence>
<evidence type="ECO:0000256" key="5">
    <source>
        <dbReference type="ARBA" id="ARBA00022490"/>
    </source>
</evidence>
<comment type="subunit">
    <text evidence="9">Subunit of dynactin, a multiprotein complex part of a tripartite complex with dynein and a adapter, such as BICDL1, BICD2 or HOOK3. The dynactin complex is built around ACTR1A/ACTB filament and consists of an actin-related filament composed of a shoulder domain, a pointed end and a barbed end. Its length is defined by its flexible shoulder domain. The soulder is composed of 2 DCTN1 subunits, 4 DCTN2 and 2 DCTN3. The 4 DCNT2 (via N-terminus) bind the ACTR1A filament and act as molecular rulers to determine the length. The pointed end is important for binding dynein-dynactin cargo adapters. Consists of 4 subunits: ACTR10, DCNT4, DCTN5 and DCTN6. Within the complex DCTN6 forms a heterodimer with DCTN5. The barbed end is composed of a CAPZA1:CAPZB heterodimers, which binds ACTR1A/ACTB filament and dynactin and stabilizes dynactin. Interacts with PLK1. Interacts with N4BP2L1.</text>
</comment>
<dbReference type="GO" id="GO:0007052">
    <property type="term" value="P:mitotic spindle organization"/>
    <property type="evidence" value="ECO:0007669"/>
    <property type="project" value="TreeGrafter"/>
</dbReference>
<dbReference type="PANTHER" id="PTHR13072:SF0">
    <property type="entry name" value="DYNACTIN SUBUNIT 6"/>
    <property type="match status" value="1"/>
</dbReference>
<evidence type="ECO:0000256" key="8">
    <source>
        <dbReference type="ARBA" id="ARBA00034687"/>
    </source>
</evidence>
<comment type="subcellular location">
    <subcellularLocation>
        <location evidence="2">Chromosome</location>
        <location evidence="2">Centromere</location>
        <location evidence="2">Kinetochore</location>
    </subcellularLocation>
    <subcellularLocation>
        <location evidence="1">Cytoplasm</location>
        <location evidence="1">Cytoskeleton</location>
    </subcellularLocation>
</comment>
<sequence>MAKKSQKSVKIAPRTVVCAESEIRGDITIGPRTVIHPNARIIVEAGPTVIDESNLIGEQAHIINAIQRQKCNIDQ</sequence>
<reference evidence="10" key="5">
    <citation type="submission" date="2025-09" db="UniProtKB">
        <authorList>
            <consortium name="Ensembl"/>
        </authorList>
    </citation>
    <scope>IDENTIFICATION</scope>
</reference>
<evidence type="ECO:0000256" key="3">
    <source>
        <dbReference type="ARBA" id="ARBA00007719"/>
    </source>
</evidence>